<dbReference type="SUPFAM" id="SSF50952">
    <property type="entry name" value="Soluble quinoprotein glucose dehydrogenase"/>
    <property type="match status" value="1"/>
</dbReference>
<evidence type="ECO:0000256" key="3">
    <source>
        <dbReference type="SAM" id="MobiDB-lite"/>
    </source>
</evidence>
<feature type="compositionally biased region" description="Polar residues" evidence="3">
    <location>
        <begin position="564"/>
        <end position="579"/>
    </location>
</feature>
<feature type="signal peptide" evidence="4">
    <location>
        <begin position="1"/>
        <end position="29"/>
    </location>
</feature>
<keyword evidence="4" id="KW-0732">Signal</keyword>
<dbReference type="RefSeq" id="WP_302037681.1">
    <property type="nucleotide sequence ID" value="NZ_JAUKPO010000005.1"/>
</dbReference>
<feature type="region of interest" description="Disordered" evidence="3">
    <location>
        <begin position="544"/>
        <end position="600"/>
    </location>
</feature>
<feature type="compositionally biased region" description="Polar residues" evidence="3">
    <location>
        <begin position="544"/>
        <end position="554"/>
    </location>
</feature>
<dbReference type="Pfam" id="PF23500">
    <property type="entry name" value="DUF7133"/>
    <property type="match status" value="1"/>
</dbReference>
<reference evidence="7" key="1">
    <citation type="submission" date="2023-07" db="EMBL/GenBank/DDBJ databases">
        <title>The genome sequence of Rhodocytophaga aerolata KACC 12507.</title>
        <authorList>
            <person name="Zhang X."/>
        </authorList>
    </citation>
    <scope>NUCLEOTIDE SEQUENCE</scope>
    <source>
        <strain evidence="7">KACC 12507</strain>
    </source>
</reference>
<sequence>MTINFYTKNRLAVFLCCLLSVFTSLPSSAQDSGEQKKSGPATEEDFYRMVTLPMPEGVALEVGGMALLPNGTLAASTRRGEVWLIQNPYGANPYYKRFAHGLHEILGLAYKDGSLYMSQRGELTKLTDTNKDGVADKYETIYAWPLSGHYHEYSYGPVIHPDGTMTVTGNVAFGDVEWWKGESRVPWRGWTMQITPDGKMTPFATGMRSPNGIGLNKEGDLFYAENQGDWMGSGGITHVEKGDFVGHIAGLKWANLPESPVKLTAEEVEAKVEYPKVPFGKKPEDVESTTIKSLYEMEKDFPAIKTPAVWFPHTLVGISTSDILLNNTKGSFGPFEDQLFVGDQGHSKINRVFLEKVKGVYQGAVFPFREGFVSGVMRITWGSDGSMFVGQSNRGWGSTGDQPYGLQRLVWTGKTPFEMKTVRAQPDGFEIEFTMPVDKKSAENPAAYSVTSFTYKYHPVYGSPVYKDQTCKIMGVKVSEDGMKARVVVDGLREGFIHQLMASDVRSADNQPLLHETAYYTLNRIPDGEKLPLAQINTQADHSMHGNMSASTQKKGGATGATMEKTSSKSGGNAATTSAKGAAKRQLTMPASWKAPDQTITVGTKPGLKFDVDKVTVSPGAKIKLTFNNTDDMTHNLVITTPGDAVEVGNLAIKLGIEGTKMSYIPNTEKILYHTKLLQPGSEETIYFTAPTKPGDYTIVCTYPGHAYVMQATFTVAAK</sequence>
<evidence type="ECO:0000313" key="8">
    <source>
        <dbReference type="Proteomes" id="UP001168528"/>
    </source>
</evidence>
<dbReference type="PANTHER" id="PTHR33546">
    <property type="entry name" value="LARGE, MULTIFUNCTIONAL SECRETED PROTEIN-RELATED"/>
    <property type="match status" value="1"/>
</dbReference>
<evidence type="ECO:0000259" key="6">
    <source>
        <dbReference type="Pfam" id="PF23500"/>
    </source>
</evidence>
<feature type="domain" description="DUF7133" evidence="6">
    <location>
        <begin position="96"/>
        <end position="228"/>
    </location>
</feature>
<dbReference type="Proteomes" id="UP001168528">
    <property type="component" value="Unassembled WGS sequence"/>
</dbReference>
<dbReference type="EMBL" id="JAUKPO010000005">
    <property type="protein sequence ID" value="MDO1446877.1"/>
    <property type="molecule type" value="Genomic_DNA"/>
</dbReference>
<feature type="domain" description="Blue (type 1) copper" evidence="5">
    <location>
        <begin position="604"/>
        <end position="716"/>
    </location>
</feature>
<dbReference type="InterPro" id="IPR000923">
    <property type="entry name" value="BlueCu_1"/>
</dbReference>
<dbReference type="PANTHER" id="PTHR33546:SF1">
    <property type="entry name" value="LARGE, MULTIFUNCTIONAL SECRETED PROTEIN"/>
    <property type="match status" value="1"/>
</dbReference>
<keyword evidence="8" id="KW-1185">Reference proteome</keyword>
<accession>A0ABT8R7Z8</accession>
<name>A0ABT8R7Z8_9BACT</name>
<gene>
    <name evidence="7" type="ORF">Q0590_11470</name>
</gene>
<keyword evidence="2" id="KW-0186">Copper</keyword>
<dbReference type="CDD" id="cd04233">
    <property type="entry name" value="Auracyanin"/>
    <property type="match status" value="1"/>
</dbReference>
<protein>
    <submittedName>
        <fullName evidence="7">Plastocyanin/azurin family copper-binding protein</fullName>
    </submittedName>
</protein>
<dbReference type="InterPro" id="IPR011041">
    <property type="entry name" value="Quinoprot_gluc/sorb_DH_b-prop"/>
</dbReference>
<dbReference type="SUPFAM" id="SSF49503">
    <property type="entry name" value="Cupredoxins"/>
    <property type="match status" value="1"/>
</dbReference>
<dbReference type="InterPro" id="IPR008972">
    <property type="entry name" value="Cupredoxin"/>
</dbReference>
<organism evidence="7 8">
    <name type="scientific">Rhodocytophaga aerolata</name>
    <dbReference type="NCBI Taxonomy" id="455078"/>
    <lineage>
        <taxon>Bacteria</taxon>
        <taxon>Pseudomonadati</taxon>
        <taxon>Bacteroidota</taxon>
        <taxon>Cytophagia</taxon>
        <taxon>Cytophagales</taxon>
        <taxon>Rhodocytophagaceae</taxon>
        <taxon>Rhodocytophaga</taxon>
    </lineage>
</organism>
<evidence type="ECO:0000259" key="5">
    <source>
        <dbReference type="Pfam" id="PF00127"/>
    </source>
</evidence>
<feature type="chain" id="PRO_5045408898" evidence="4">
    <location>
        <begin position="30"/>
        <end position="719"/>
    </location>
</feature>
<evidence type="ECO:0000256" key="2">
    <source>
        <dbReference type="ARBA" id="ARBA00023008"/>
    </source>
</evidence>
<evidence type="ECO:0000256" key="4">
    <source>
        <dbReference type="SAM" id="SignalP"/>
    </source>
</evidence>
<proteinExistence type="predicted"/>
<evidence type="ECO:0000313" key="7">
    <source>
        <dbReference type="EMBL" id="MDO1446877.1"/>
    </source>
</evidence>
<dbReference type="InterPro" id="IPR055557">
    <property type="entry name" value="DUF7133"/>
</dbReference>
<dbReference type="InterPro" id="IPR011042">
    <property type="entry name" value="6-blade_b-propeller_TolB-like"/>
</dbReference>
<keyword evidence="1" id="KW-0479">Metal-binding</keyword>
<dbReference type="Gene3D" id="2.120.10.30">
    <property type="entry name" value="TolB, C-terminal domain"/>
    <property type="match status" value="1"/>
</dbReference>
<dbReference type="Gene3D" id="2.60.40.420">
    <property type="entry name" value="Cupredoxins - blue copper proteins"/>
    <property type="match status" value="1"/>
</dbReference>
<dbReference type="Pfam" id="PF00127">
    <property type="entry name" value="Copper-bind"/>
    <property type="match status" value="1"/>
</dbReference>
<comment type="caution">
    <text evidence="7">The sequence shown here is derived from an EMBL/GenBank/DDBJ whole genome shotgun (WGS) entry which is preliminary data.</text>
</comment>
<evidence type="ECO:0000256" key="1">
    <source>
        <dbReference type="ARBA" id="ARBA00022723"/>
    </source>
</evidence>